<dbReference type="Gene3D" id="3.90.940.20">
    <property type="entry name" value="RPB5-like RNA polymerase subunit"/>
    <property type="match status" value="1"/>
</dbReference>
<dbReference type="InterPro" id="IPR014381">
    <property type="entry name" value="Arch_Rpo5/euc_Rpb5"/>
</dbReference>
<dbReference type="PANTHER" id="PTHR10535">
    <property type="entry name" value="DNA-DIRECTED RNA POLYMERASES I, II, AND III SUBUNIT RPABC1"/>
    <property type="match status" value="1"/>
</dbReference>
<dbReference type="GO" id="GO:0005665">
    <property type="term" value="C:RNA polymerase II, core complex"/>
    <property type="evidence" value="ECO:0007669"/>
    <property type="project" value="TreeGrafter"/>
</dbReference>
<evidence type="ECO:0000313" key="3">
    <source>
        <dbReference type="EMBL" id="QHT18501.1"/>
    </source>
</evidence>
<dbReference type="Pfam" id="PF01191">
    <property type="entry name" value="RNA_pol_Rpb5_C"/>
    <property type="match status" value="1"/>
</dbReference>
<dbReference type="GO" id="GO:0003899">
    <property type="term" value="F:DNA-directed RNA polymerase activity"/>
    <property type="evidence" value="ECO:0007669"/>
    <property type="project" value="InterPro"/>
</dbReference>
<dbReference type="GO" id="GO:0005736">
    <property type="term" value="C:RNA polymerase I complex"/>
    <property type="evidence" value="ECO:0007669"/>
    <property type="project" value="TreeGrafter"/>
</dbReference>
<keyword evidence="1" id="KW-0804">Transcription</keyword>
<feature type="domain" description="RNA polymerase subunit H/Rpb5 C-terminal" evidence="2">
    <location>
        <begin position="144"/>
        <end position="216"/>
    </location>
</feature>
<dbReference type="AlphaFoldDB" id="A0A6C0DPW0"/>
<evidence type="ECO:0000256" key="1">
    <source>
        <dbReference type="ARBA" id="ARBA00023163"/>
    </source>
</evidence>
<dbReference type="EMBL" id="MN739657">
    <property type="protein sequence ID" value="QHT18501.1"/>
    <property type="molecule type" value="Genomic_DNA"/>
</dbReference>
<reference evidence="3" key="1">
    <citation type="journal article" date="2020" name="Nature">
        <title>Giant virus diversity and host interactions through global metagenomics.</title>
        <authorList>
            <person name="Schulz F."/>
            <person name="Roux S."/>
            <person name="Paez-Espino D."/>
            <person name="Jungbluth S."/>
            <person name="Walsh D.A."/>
            <person name="Denef V.J."/>
            <person name="McMahon K.D."/>
            <person name="Konstantinidis K.T."/>
            <person name="Eloe-Fadrosh E.A."/>
            <person name="Kyrpides N.C."/>
            <person name="Woyke T."/>
        </authorList>
    </citation>
    <scope>NUCLEOTIDE SEQUENCE</scope>
    <source>
        <strain evidence="3">GVMAG-M-3300023174-46</strain>
    </source>
</reference>
<evidence type="ECO:0000259" key="2">
    <source>
        <dbReference type="Pfam" id="PF01191"/>
    </source>
</evidence>
<dbReference type="PIRSF" id="PIRSF000747">
    <property type="entry name" value="RPB5"/>
    <property type="match status" value="1"/>
</dbReference>
<dbReference type="GO" id="GO:0042797">
    <property type="term" value="P:tRNA transcription by RNA polymerase III"/>
    <property type="evidence" value="ECO:0007669"/>
    <property type="project" value="TreeGrafter"/>
</dbReference>
<name>A0A6C0DPW0_9ZZZZ</name>
<dbReference type="InterPro" id="IPR035913">
    <property type="entry name" value="RPB5-like_sf"/>
</dbReference>
<sequence>MNYETVDILYRSRVTLLDHLEDVGYNTQPYRRLSPKEIHEIMKTQAGGEYPALGMLLELREKPEEESITKCRVVYSLQKIKQRLQSFTSTIVDPDTTDFDPKTTELIILTLEPIAPNFHTTAYEFWATRQVKVRYFQISAIVTNPLKHMLVPLHQKVPAEEVPALLKSMYAKKTQLPLIRFHEDPIARMIGLIPGDVVQISRPSPTAGECILYRVCVP</sequence>
<dbReference type="GO" id="GO:0006362">
    <property type="term" value="P:transcription elongation by RNA polymerase I"/>
    <property type="evidence" value="ECO:0007669"/>
    <property type="project" value="TreeGrafter"/>
</dbReference>
<dbReference type="SUPFAM" id="SSF55287">
    <property type="entry name" value="RPB5-like RNA polymerase subunit"/>
    <property type="match status" value="1"/>
</dbReference>
<accession>A0A6C0DPW0</accession>
<dbReference type="PANTHER" id="PTHR10535:SF0">
    <property type="entry name" value="DNA-DIRECTED RNA POLYMERASES I, II, AND III SUBUNIT RPABC1"/>
    <property type="match status" value="1"/>
</dbReference>
<dbReference type="GO" id="GO:0003677">
    <property type="term" value="F:DNA binding"/>
    <property type="evidence" value="ECO:0007669"/>
    <property type="project" value="InterPro"/>
</dbReference>
<organism evidence="3">
    <name type="scientific">viral metagenome</name>
    <dbReference type="NCBI Taxonomy" id="1070528"/>
    <lineage>
        <taxon>unclassified sequences</taxon>
        <taxon>metagenomes</taxon>
        <taxon>organismal metagenomes</taxon>
    </lineage>
</organism>
<proteinExistence type="predicted"/>
<protein>
    <recommendedName>
        <fullName evidence="2">RNA polymerase subunit H/Rpb5 C-terminal domain-containing protein</fullName>
    </recommendedName>
</protein>
<dbReference type="InterPro" id="IPR000783">
    <property type="entry name" value="RNA_pol_subH/Rpb5_C"/>
</dbReference>
<dbReference type="GO" id="GO:0005666">
    <property type="term" value="C:RNA polymerase III complex"/>
    <property type="evidence" value="ECO:0007669"/>
    <property type="project" value="TreeGrafter"/>
</dbReference>
<dbReference type="GO" id="GO:0006366">
    <property type="term" value="P:transcription by RNA polymerase II"/>
    <property type="evidence" value="ECO:0007669"/>
    <property type="project" value="TreeGrafter"/>
</dbReference>